<dbReference type="PANTHER" id="PTHR11712">
    <property type="entry name" value="POLYKETIDE SYNTHASE-RELATED"/>
    <property type="match status" value="1"/>
</dbReference>
<evidence type="ECO:0000256" key="6">
    <source>
        <dbReference type="ARBA" id="ARBA00022528"/>
    </source>
</evidence>
<dbReference type="FunCoup" id="Q00V56">
    <property type="interactions" value="738"/>
</dbReference>
<dbReference type="KEGG" id="ota:OT_ostta15g01470"/>
<dbReference type="EC" id="2.3.1.41" evidence="4"/>
<evidence type="ECO:0000256" key="13">
    <source>
        <dbReference type="ARBA" id="ARBA00023315"/>
    </source>
</evidence>
<dbReference type="Gene3D" id="3.40.47.10">
    <property type="match status" value="1"/>
</dbReference>
<dbReference type="SUPFAM" id="SSF53901">
    <property type="entry name" value="Thiolase-like"/>
    <property type="match status" value="2"/>
</dbReference>
<keyword evidence="10" id="KW-0809">Transit peptide</keyword>
<keyword evidence="12" id="KW-0275">Fatty acid biosynthesis</keyword>
<dbReference type="RefSeq" id="XP_003083296.1">
    <property type="nucleotide sequence ID" value="XM_003083248.1"/>
</dbReference>
<keyword evidence="11" id="KW-0443">Lipid metabolism</keyword>
<evidence type="ECO:0000256" key="3">
    <source>
        <dbReference type="ARBA" id="ARBA00011738"/>
    </source>
</evidence>
<dbReference type="InterPro" id="IPR016039">
    <property type="entry name" value="Thiolase-like"/>
</dbReference>
<proteinExistence type="inferred from homology"/>
<feature type="domain" description="Ketosynthase family 3 (KS3)" evidence="20">
    <location>
        <begin position="70"/>
        <end position="483"/>
    </location>
</feature>
<evidence type="ECO:0000256" key="10">
    <source>
        <dbReference type="ARBA" id="ARBA00022946"/>
    </source>
</evidence>
<keyword evidence="23" id="KW-1185">Reference proteome</keyword>
<evidence type="ECO:0000256" key="4">
    <source>
        <dbReference type="ARBA" id="ARBA00013191"/>
    </source>
</evidence>
<evidence type="ECO:0000313" key="22">
    <source>
        <dbReference type="EMBL" id="OUS49204.1"/>
    </source>
</evidence>
<dbReference type="PROSITE" id="PS00606">
    <property type="entry name" value="KS3_1"/>
    <property type="match status" value="1"/>
</dbReference>
<dbReference type="GO" id="GO:0005739">
    <property type="term" value="C:mitochondrion"/>
    <property type="evidence" value="ECO:0007669"/>
    <property type="project" value="TreeGrafter"/>
</dbReference>
<dbReference type="InterPro" id="IPR014030">
    <property type="entry name" value="Ketoacyl_synth_N"/>
</dbReference>
<dbReference type="PANTHER" id="PTHR11712:SF332">
    <property type="entry name" value="3-OXOACYL-[ACYL-CARRIER-PROTEIN] SYNTHASE II, CHLOROPLASTIC"/>
    <property type="match status" value="1"/>
</dbReference>
<evidence type="ECO:0000256" key="7">
    <source>
        <dbReference type="ARBA" id="ARBA00022640"/>
    </source>
</evidence>
<dbReference type="GO" id="GO:0004315">
    <property type="term" value="F:3-oxoacyl-[acyl-carrier-protein] synthase activity"/>
    <property type="evidence" value="ECO:0007669"/>
    <property type="project" value="UniProtKB-EC"/>
</dbReference>
<evidence type="ECO:0000256" key="15">
    <source>
        <dbReference type="ARBA" id="ARBA00049541"/>
    </source>
</evidence>
<dbReference type="AlphaFoldDB" id="Q00V56"/>
<gene>
    <name evidence="22" type="ORF">BE221DRAFT_65716</name>
    <name evidence="21" type="ORF">OT_ostta15g01470</name>
</gene>
<reference evidence="21 23" key="1">
    <citation type="journal article" date="2006" name="Proc. Natl. Acad. Sci. U.S.A.">
        <title>Genome analysis of the smallest free-living eukaryote Ostreococcus tauri unveils many unique features.</title>
        <authorList>
            <person name="Derelle E."/>
            <person name="Ferraz C."/>
            <person name="Rombauts S."/>
            <person name="Rouze P."/>
            <person name="Worden A.Z."/>
            <person name="Robbens S."/>
            <person name="Partensky F."/>
            <person name="Degroeve S."/>
            <person name="Echeynie S."/>
            <person name="Cooke R."/>
            <person name="Saeys Y."/>
            <person name="Wuyts J."/>
            <person name="Jabbari K."/>
            <person name="Bowler C."/>
            <person name="Panaud O."/>
            <person name="Piegu B."/>
            <person name="Ball S.G."/>
            <person name="Ral J.-P."/>
            <person name="Bouget F.-Y."/>
            <person name="Piganeau G."/>
            <person name="De Baets B."/>
            <person name="Picard A."/>
            <person name="Delseny M."/>
            <person name="Demaille J."/>
            <person name="Van de Peer Y."/>
            <person name="Moreau H."/>
        </authorList>
    </citation>
    <scope>NUCLEOTIDE SEQUENCE [LARGE SCALE GENOMIC DNA]</scope>
    <source>
        <strain evidence="21 23">OTTH0595</strain>
    </source>
</reference>
<dbReference type="EMBL" id="CAID01000015">
    <property type="protein sequence ID" value="CAL57571.1"/>
    <property type="molecule type" value="Genomic_DNA"/>
</dbReference>
<dbReference type="InterPro" id="IPR018201">
    <property type="entry name" value="Ketoacyl_synth_AS"/>
</dbReference>
<evidence type="ECO:0000256" key="17">
    <source>
        <dbReference type="ARBA" id="ARBA00074204"/>
    </source>
</evidence>
<dbReference type="GO" id="GO:0006633">
    <property type="term" value="P:fatty acid biosynthetic process"/>
    <property type="evidence" value="ECO:0007669"/>
    <property type="project" value="UniProtKB-KW"/>
</dbReference>
<evidence type="ECO:0000256" key="8">
    <source>
        <dbReference type="ARBA" id="ARBA00022679"/>
    </source>
</evidence>
<evidence type="ECO:0000256" key="16">
    <source>
        <dbReference type="ARBA" id="ARBA00058711"/>
    </source>
</evidence>
<dbReference type="STRING" id="70448.Q00V56"/>
<dbReference type="Proteomes" id="UP000009170">
    <property type="component" value="Unassembled WGS sequence"/>
</dbReference>
<evidence type="ECO:0000256" key="18">
    <source>
        <dbReference type="RuleBase" id="RU003694"/>
    </source>
</evidence>
<organism evidence="21 23">
    <name type="scientific">Ostreococcus tauri</name>
    <name type="common">Marine green alga</name>
    <dbReference type="NCBI Taxonomy" id="70448"/>
    <lineage>
        <taxon>Eukaryota</taxon>
        <taxon>Viridiplantae</taxon>
        <taxon>Chlorophyta</taxon>
        <taxon>Mamiellophyceae</taxon>
        <taxon>Mamiellales</taxon>
        <taxon>Bathycoccaceae</taxon>
        <taxon>Ostreococcus</taxon>
    </lineage>
</organism>
<dbReference type="Pfam" id="PF02801">
    <property type="entry name" value="Ketoacyl-synt_C"/>
    <property type="match status" value="1"/>
</dbReference>
<comment type="similarity">
    <text evidence="2 18">Belongs to the thiolase-like superfamily. Beta-ketoacyl-ACP synthases family.</text>
</comment>
<comment type="subunit">
    <text evidence="3">Homodimer.</text>
</comment>
<dbReference type="Proteomes" id="UP000195557">
    <property type="component" value="Unassembled WGS sequence"/>
</dbReference>
<feature type="compositionally biased region" description="Low complexity" evidence="19">
    <location>
        <begin position="30"/>
        <end position="46"/>
    </location>
</feature>
<accession>A0A454Y6Y7</accession>
<dbReference type="GO" id="GO:0009507">
    <property type="term" value="C:chloroplast"/>
    <property type="evidence" value="ECO:0007669"/>
    <property type="project" value="UniProtKB-SubCell"/>
</dbReference>
<comment type="subcellular location">
    <subcellularLocation>
        <location evidence="1">Plastid</location>
        <location evidence="1">Chloroplast</location>
    </subcellularLocation>
</comment>
<dbReference type="PROSITE" id="PS52004">
    <property type="entry name" value="KS3_2"/>
    <property type="match status" value="1"/>
</dbReference>
<reference evidence="21" key="2">
    <citation type="journal article" date="2014" name="BMC Genomics">
        <title>An improved genome of the model marine alga Ostreococcus tauri unfolds by assessing Illumina de novo assemblies.</title>
        <authorList>
            <person name="Blanc-Mathieu R."/>
            <person name="Verhelst B."/>
            <person name="Derelle E."/>
            <person name="Rombauts S."/>
            <person name="Bouget F.Y."/>
            <person name="Carre I."/>
            <person name="Chateau A."/>
            <person name="Eyre-Walker A."/>
            <person name="Grimsley N."/>
            <person name="Moreau H."/>
            <person name="Piegu B."/>
            <person name="Rivals E."/>
            <person name="Schackwitz W."/>
            <person name="Van de Peer Y."/>
            <person name="Piganeau G."/>
        </authorList>
    </citation>
    <scope>NUCLEOTIDE SEQUENCE</scope>
    <source>
        <strain evidence="21">RCC4221</strain>
    </source>
</reference>
<evidence type="ECO:0000256" key="11">
    <source>
        <dbReference type="ARBA" id="ARBA00023098"/>
    </source>
</evidence>
<dbReference type="FunFam" id="3.40.47.10:FF:000027">
    <property type="entry name" value="3-oxoacyl-[acyl-carrier-protein] synthase 2"/>
    <property type="match status" value="1"/>
</dbReference>
<evidence type="ECO:0000256" key="12">
    <source>
        <dbReference type="ARBA" id="ARBA00023160"/>
    </source>
</evidence>
<dbReference type="InterPro" id="IPR014031">
    <property type="entry name" value="Ketoacyl_synth_C"/>
</dbReference>
<evidence type="ECO:0000256" key="2">
    <source>
        <dbReference type="ARBA" id="ARBA00008467"/>
    </source>
</evidence>
<keyword evidence="8 18" id="KW-0808">Transferase</keyword>
<dbReference type="OMA" id="YAMSHAV"/>
<sequence length="489" mass="51317">MPLLARASAPVARGAPVASRAGRRGERVASNGSSERSRGGRSATLARRSRARVVVANASGDVDLLNHRGKKRVVITGMGAVTAHGDDVDAMYEKLLRGESAITSIEKWDTGEIGTKFAGEIKDFQCGEYMNKKQARRVDPYIAYMIVAAKRALENARVNWNDEAGEHYIDKSLSGCLIGSAMGGMQTFATATENLVTVGHRKMNPFCIPFAITNMGSALTAMDVGFMGPNYSIASACATGNFCILNSVMHIQNGEANLMLAGASDAAVIPIGMAGFSAAKALSTRNDAPAAASRPWDANRDGFVMGEGAGVLVLESLESALARGAPILAEVLGGFATCDAHHMTEPRPDGVGVNMAIDKALELANVKADDVNYINAHATSTPAGDLAELRVLQKKFKASGAKINSTKSLIGHLLGAASAVEAVVCIKAIMSGEVHPNINLETPDEGVDTSMLVGSTREKLDVKVALSNSFGFGGHNSAVLFAPYKPKRV</sequence>
<dbReference type="CDD" id="cd00834">
    <property type="entry name" value="KAS_I_II"/>
    <property type="match status" value="1"/>
</dbReference>
<evidence type="ECO:0000256" key="14">
    <source>
        <dbReference type="ARBA" id="ARBA00042143"/>
    </source>
</evidence>
<evidence type="ECO:0000256" key="9">
    <source>
        <dbReference type="ARBA" id="ARBA00022832"/>
    </source>
</evidence>
<keyword evidence="5" id="KW-0444">Lipid biosynthesis</keyword>
<accession>A0A1Y5ILZ9</accession>
<evidence type="ECO:0000313" key="21">
    <source>
        <dbReference type="EMBL" id="CAL57571.1"/>
    </source>
</evidence>
<reference evidence="22" key="3">
    <citation type="submission" date="2017-04" db="EMBL/GenBank/DDBJ databases">
        <title>Population genomics of picophytoplankton unveils novel chromosome hypervariability.</title>
        <authorList>
            <consortium name="DOE Joint Genome Institute"/>
            <person name="Blanc-Mathieu R."/>
            <person name="Krasovec M."/>
            <person name="Hebrard M."/>
            <person name="Yau S."/>
            <person name="Desgranges E."/>
            <person name="Martin J."/>
            <person name="Schackwitz W."/>
            <person name="Kuo A."/>
            <person name="Salin G."/>
            <person name="Donnadieu C."/>
            <person name="Desdevises Y."/>
            <person name="Sanchez-Ferandin S."/>
            <person name="Moreau H."/>
            <person name="Rivals E."/>
            <person name="Grigoriev I.V."/>
            <person name="Grimsley N."/>
            <person name="Eyre-Walker A."/>
            <person name="Piganeau G."/>
        </authorList>
    </citation>
    <scope>NUCLEOTIDE SEQUENCE [LARGE SCALE GENOMIC DNA]</scope>
    <source>
        <strain evidence="22">RCC 1115</strain>
    </source>
</reference>
<keyword evidence="13" id="KW-0012">Acyltransferase</keyword>
<dbReference type="GeneID" id="9830876"/>
<dbReference type="InterPro" id="IPR020841">
    <property type="entry name" value="PKS_Beta-ketoAc_synthase_dom"/>
</dbReference>
<dbReference type="Pfam" id="PF00109">
    <property type="entry name" value="ketoacyl-synt"/>
    <property type="match status" value="1"/>
</dbReference>
<keyword evidence="9" id="KW-0276">Fatty acid metabolism</keyword>
<comment type="catalytic activity">
    <reaction evidence="15">
        <text>a fatty acyl-[ACP] + malonyl-[ACP] + H(+) = a 3-oxoacyl-[ACP] + holo-[ACP] + CO2</text>
        <dbReference type="Rhea" id="RHEA:22836"/>
        <dbReference type="Rhea" id="RHEA-COMP:9623"/>
        <dbReference type="Rhea" id="RHEA-COMP:9685"/>
        <dbReference type="Rhea" id="RHEA-COMP:9916"/>
        <dbReference type="Rhea" id="RHEA-COMP:14125"/>
        <dbReference type="ChEBI" id="CHEBI:15378"/>
        <dbReference type="ChEBI" id="CHEBI:16526"/>
        <dbReference type="ChEBI" id="CHEBI:64479"/>
        <dbReference type="ChEBI" id="CHEBI:78449"/>
        <dbReference type="ChEBI" id="CHEBI:78776"/>
        <dbReference type="ChEBI" id="CHEBI:138651"/>
        <dbReference type="EC" id="2.3.1.41"/>
    </reaction>
</comment>
<name>Q00V56_OSTTA</name>
<feature type="region of interest" description="Disordered" evidence="19">
    <location>
        <begin position="1"/>
        <end position="46"/>
    </location>
</feature>
<dbReference type="SMART" id="SM00825">
    <property type="entry name" value="PKS_KS"/>
    <property type="match status" value="1"/>
</dbReference>
<dbReference type="NCBIfam" id="NF005589">
    <property type="entry name" value="PRK07314.1"/>
    <property type="match status" value="1"/>
</dbReference>
<evidence type="ECO:0000256" key="5">
    <source>
        <dbReference type="ARBA" id="ARBA00022516"/>
    </source>
</evidence>
<evidence type="ECO:0000259" key="20">
    <source>
        <dbReference type="PROSITE" id="PS52004"/>
    </source>
</evidence>
<protein>
    <recommendedName>
        <fullName evidence="17">3-oxoacyl-[acyl-carrier-protein] synthase I, chloroplastic</fullName>
        <ecNumber evidence="4">2.3.1.41</ecNumber>
    </recommendedName>
    <alternativeName>
        <fullName evidence="14">Beta-ketoacyl-ACP synthase I</fullName>
    </alternativeName>
</protein>
<dbReference type="InterPro" id="IPR000794">
    <property type="entry name" value="Beta-ketoacyl_synthase"/>
</dbReference>
<evidence type="ECO:0000256" key="1">
    <source>
        <dbReference type="ARBA" id="ARBA00004229"/>
    </source>
</evidence>
<comment type="function">
    <text evidence="16">Catalyzes the condensation reaction of fatty acid synthesis by the addition to an acyl acceptor of two carbons from malonyl-ACP. Specific for elongation from C-10 to unsaturated C-16 and C-18 fatty acids.</text>
</comment>
<dbReference type="EMBL" id="KZ155771">
    <property type="protein sequence ID" value="OUS49204.1"/>
    <property type="molecule type" value="Genomic_DNA"/>
</dbReference>
<dbReference type="OrthoDB" id="5334845at2759"/>
<evidence type="ECO:0000256" key="19">
    <source>
        <dbReference type="SAM" id="MobiDB-lite"/>
    </source>
</evidence>
<evidence type="ECO:0000313" key="23">
    <source>
        <dbReference type="Proteomes" id="UP000009170"/>
    </source>
</evidence>
<dbReference type="InParanoid" id="Q00V56"/>
<keyword evidence="6" id="KW-0150">Chloroplast</keyword>
<accession>Q00V56</accession>
<keyword evidence="7" id="KW-0934">Plastid</keyword>